<proteinExistence type="predicted"/>
<dbReference type="OrthoDB" id="10263401at2759"/>
<dbReference type="AlphaFoldDB" id="A0A6A5VIE5"/>
<sequence length="244" mass="27661">MPKELPILKLADATAWQQWLAREGPTSEGVMLATIKKDAKRGSTTLRYDQALEEALCYGWIDSGGCRVDDSIYLYRFCPRKADSLWSKRNVGYVERLEAEKRIQPAGRAAIELAKANGRWASAYSGSGNTEMPPDFLTALDKVPSAKATWERLNKGNRWRMYFRLNNLKTVTGREKRIQADIEMLARGETPIPQKRIYKTHPTRNETKKDESPVLVTDSNSGPSDMLPVHRKTRTGRNIPSYAE</sequence>
<gene>
    <name evidence="2" type="ORF">BU23DRAFT_453931</name>
</gene>
<organism evidence="2 3">
    <name type="scientific">Bimuria novae-zelandiae CBS 107.79</name>
    <dbReference type="NCBI Taxonomy" id="1447943"/>
    <lineage>
        <taxon>Eukaryota</taxon>
        <taxon>Fungi</taxon>
        <taxon>Dikarya</taxon>
        <taxon>Ascomycota</taxon>
        <taxon>Pezizomycotina</taxon>
        <taxon>Dothideomycetes</taxon>
        <taxon>Pleosporomycetidae</taxon>
        <taxon>Pleosporales</taxon>
        <taxon>Massarineae</taxon>
        <taxon>Didymosphaeriaceae</taxon>
        <taxon>Bimuria</taxon>
    </lineage>
</organism>
<reference evidence="2" key="1">
    <citation type="journal article" date="2020" name="Stud. Mycol.">
        <title>101 Dothideomycetes genomes: a test case for predicting lifestyles and emergence of pathogens.</title>
        <authorList>
            <person name="Haridas S."/>
            <person name="Albert R."/>
            <person name="Binder M."/>
            <person name="Bloem J."/>
            <person name="Labutti K."/>
            <person name="Salamov A."/>
            <person name="Andreopoulos B."/>
            <person name="Baker S."/>
            <person name="Barry K."/>
            <person name="Bills G."/>
            <person name="Bluhm B."/>
            <person name="Cannon C."/>
            <person name="Castanera R."/>
            <person name="Culley D."/>
            <person name="Daum C."/>
            <person name="Ezra D."/>
            <person name="Gonzalez J."/>
            <person name="Henrissat B."/>
            <person name="Kuo A."/>
            <person name="Liang C."/>
            <person name="Lipzen A."/>
            <person name="Lutzoni F."/>
            <person name="Magnuson J."/>
            <person name="Mondo S."/>
            <person name="Nolan M."/>
            <person name="Ohm R."/>
            <person name="Pangilinan J."/>
            <person name="Park H.-J."/>
            <person name="Ramirez L."/>
            <person name="Alfaro M."/>
            <person name="Sun H."/>
            <person name="Tritt A."/>
            <person name="Yoshinaga Y."/>
            <person name="Zwiers L.-H."/>
            <person name="Turgeon B."/>
            <person name="Goodwin S."/>
            <person name="Spatafora J."/>
            <person name="Crous P."/>
            <person name="Grigoriev I."/>
        </authorList>
    </citation>
    <scope>NUCLEOTIDE SEQUENCE</scope>
    <source>
        <strain evidence="2">CBS 107.79</strain>
    </source>
</reference>
<feature type="compositionally biased region" description="Basic and acidic residues" evidence="1">
    <location>
        <begin position="203"/>
        <end position="212"/>
    </location>
</feature>
<evidence type="ECO:0000313" key="2">
    <source>
        <dbReference type="EMBL" id="KAF1976991.1"/>
    </source>
</evidence>
<evidence type="ECO:0000256" key="1">
    <source>
        <dbReference type="SAM" id="MobiDB-lite"/>
    </source>
</evidence>
<feature type="region of interest" description="Disordered" evidence="1">
    <location>
        <begin position="193"/>
        <end position="244"/>
    </location>
</feature>
<dbReference type="Pfam" id="PF13376">
    <property type="entry name" value="OmdA"/>
    <property type="match status" value="1"/>
</dbReference>
<dbReference type="EMBL" id="ML976664">
    <property type="protein sequence ID" value="KAF1976991.1"/>
    <property type="molecule type" value="Genomic_DNA"/>
</dbReference>
<accession>A0A6A5VIE5</accession>
<evidence type="ECO:0008006" key="4">
    <source>
        <dbReference type="Google" id="ProtNLM"/>
    </source>
</evidence>
<name>A0A6A5VIE5_9PLEO</name>
<evidence type="ECO:0000313" key="3">
    <source>
        <dbReference type="Proteomes" id="UP000800036"/>
    </source>
</evidence>
<dbReference type="Proteomes" id="UP000800036">
    <property type="component" value="Unassembled WGS sequence"/>
</dbReference>
<protein>
    <recommendedName>
        <fullName evidence="4">Bacteriocin-protection protein, YdeI/OmpD-associated family</fullName>
    </recommendedName>
</protein>
<keyword evidence="3" id="KW-1185">Reference proteome</keyword>